<organism evidence="9 10">
    <name type="scientific">Eiseniibacteriota bacterium</name>
    <dbReference type="NCBI Taxonomy" id="2212470"/>
    <lineage>
        <taxon>Bacteria</taxon>
        <taxon>Candidatus Eiseniibacteriota</taxon>
    </lineage>
</organism>
<evidence type="ECO:0000259" key="8">
    <source>
        <dbReference type="Pfam" id="PF14905"/>
    </source>
</evidence>
<dbReference type="InterPro" id="IPR041700">
    <property type="entry name" value="OMP_b-brl_3"/>
</dbReference>
<evidence type="ECO:0000313" key="10">
    <source>
        <dbReference type="Proteomes" id="UP000777784"/>
    </source>
</evidence>
<evidence type="ECO:0000313" key="9">
    <source>
        <dbReference type="EMBL" id="MBU2689851.1"/>
    </source>
</evidence>
<comment type="caution">
    <text evidence="9">The sequence shown here is derived from an EMBL/GenBank/DDBJ whole genome shotgun (WGS) entry which is preliminary data.</text>
</comment>
<keyword evidence="9" id="KW-0675">Receptor</keyword>
<evidence type="ECO:0000256" key="2">
    <source>
        <dbReference type="ARBA" id="ARBA00022448"/>
    </source>
</evidence>
<dbReference type="SUPFAM" id="SSF49452">
    <property type="entry name" value="Starch-binding domain-like"/>
    <property type="match status" value="1"/>
</dbReference>
<dbReference type="GO" id="GO:0030246">
    <property type="term" value="F:carbohydrate binding"/>
    <property type="evidence" value="ECO:0007669"/>
    <property type="project" value="InterPro"/>
</dbReference>
<proteinExistence type="inferred from homology"/>
<keyword evidence="3 7" id="KW-1134">Transmembrane beta strand</keyword>
<feature type="domain" description="Outer membrane protein beta-barrel" evidence="8">
    <location>
        <begin position="473"/>
        <end position="715"/>
    </location>
</feature>
<dbReference type="Gene3D" id="2.60.40.1120">
    <property type="entry name" value="Carboxypeptidase-like, regulatory domain"/>
    <property type="match status" value="1"/>
</dbReference>
<evidence type="ECO:0000256" key="4">
    <source>
        <dbReference type="ARBA" id="ARBA00022692"/>
    </source>
</evidence>
<comment type="similarity">
    <text evidence="7">Belongs to the TonB-dependent receptor family.</text>
</comment>
<keyword evidence="2 7" id="KW-0813">Transport</keyword>
<evidence type="ECO:0000256" key="6">
    <source>
        <dbReference type="ARBA" id="ARBA00023237"/>
    </source>
</evidence>
<keyword evidence="6 7" id="KW-0998">Cell outer membrane</keyword>
<comment type="subcellular location">
    <subcellularLocation>
        <location evidence="1 7">Cell outer membrane</location>
        <topology evidence="1 7">Multi-pass membrane protein</topology>
    </subcellularLocation>
</comment>
<keyword evidence="5 7" id="KW-0472">Membrane</keyword>
<dbReference type="PROSITE" id="PS52016">
    <property type="entry name" value="TONB_DEPENDENT_REC_3"/>
    <property type="match status" value="1"/>
</dbReference>
<evidence type="ECO:0000256" key="5">
    <source>
        <dbReference type="ARBA" id="ARBA00023136"/>
    </source>
</evidence>
<dbReference type="AlphaFoldDB" id="A0A948RTT7"/>
<evidence type="ECO:0000256" key="3">
    <source>
        <dbReference type="ARBA" id="ARBA00022452"/>
    </source>
</evidence>
<dbReference type="Gene3D" id="2.170.130.10">
    <property type="entry name" value="TonB-dependent receptor, plug domain"/>
    <property type="match status" value="1"/>
</dbReference>
<dbReference type="Gene3D" id="2.40.170.20">
    <property type="entry name" value="TonB-dependent receptor, beta-barrel domain"/>
    <property type="match status" value="1"/>
</dbReference>
<dbReference type="InterPro" id="IPR013784">
    <property type="entry name" value="Carb-bd-like_fold"/>
</dbReference>
<sequence length="900" mass="102160">MRMARISIQNGVLLLCIALLALSAGDVWSQGGYGSIVGRVADDEGNPVAYAQVVVLGQSWGAMGIQDGTYIIKNVNVGTYDLKVMMMGYEDKTITGVVIRDGENTKVDFKIKRTLVDIDLEEVVVKGRRQQLIKKESAQGHNISSDQLTNLPVDELEEAISLKAGVVAQAGELHFRGGRAGEVQYQVDGVPVRDPLVGGGVALATLAISDSDIILGGLDAQYGNAQSGIVNYKTKEGGDEFEGELRYITDDYGQPDNTYDNLDRMFVGFGGPSPIRNLTYYISAEGTYQDDYPKTIENRTHRNILNFISVGDRKDNSLKMQGKLAYRPNPKLKMTLEVINNHTKRDNYLHAWSREGYVETFFDTTQTGTVMLRHGAWSPTQIDSTYLYYNAAEHTPNVIDDFNQLKFVLNHTIDKDTYYSLKLSRQYFFRDNRVLGKEPWEYTGDREADLWLNYRTFESYDYFVIAGDYPTLSTRKTQVYTTKGDFTRRLSKKQMFQTGFEFSYNDMYLFQVDRPYQTNTNGEIGGSRTRYHYYNPEGAVYTQSRWEHEGMVLNIGLRYDAFSVGDQIPISEVQKRVKTQFSPRIGIAYPISDRDVFSFHYGRFYQSPDRQYIFDDRNVFDGRTRGNPNLENETTVSYQAGIQHLFSEIVFGQFSVYYKDIFGLITAEQVPDYAGTGNVRLYTNKDYASARGFEFTLSRQFKNNFRGEISYTYGVATGVASDPNAAIVQNFLYLPVSEQPLDWDSRHQLSAQLYIANPGSWGCNFVWNYTSGFPYTPIQRNTRELGPEATNSRRLPGSTSLDIQAEKYYTLWNQRFRIFLQSRNLLDAKNITNLTPSNWPGFPSATGSDYEKYYTETGRAGGAYIGDDINGDGIEDWIPLQDPRVFGDPRTIRVGVGFQF</sequence>
<evidence type="ECO:0000256" key="7">
    <source>
        <dbReference type="PROSITE-ProRule" id="PRU01360"/>
    </source>
</evidence>
<reference evidence="9" key="1">
    <citation type="submission" date="2021-05" db="EMBL/GenBank/DDBJ databases">
        <title>Energy efficiency and biological interactions define the core microbiome of deep oligotrophic groundwater.</title>
        <authorList>
            <person name="Mehrshad M."/>
            <person name="Lopez-Fernandez M."/>
            <person name="Bell E."/>
            <person name="Bernier-Latmani R."/>
            <person name="Bertilsson S."/>
            <person name="Dopson M."/>
        </authorList>
    </citation>
    <scope>NUCLEOTIDE SEQUENCE</scope>
    <source>
        <strain evidence="9">Modern_marine.mb.64</strain>
    </source>
</reference>
<keyword evidence="4 7" id="KW-0812">Transmembrane</keyword>
<dbReference type="EMBL" id="JAHJDP010000018">
    <property type="protein sequence ID" value="MBU2689851.1"/>
    <property type="molecule type" value="Genomic_DNA"/>
</dbReference>
<dbReference type="Pfam" id="PF14905">
    <property type="entry name" value="OMP_b-brl_3"/>
    <property type="match status" value="1"/>
</dbReference>
<evidence type="ECO:0000256" key="1">
    <source>
        <dbReference type="ARBA" id="ARBA00004571"/>
    </source>
</evidence>
<name>A0A948RTT7_UNCEI</name>
<dbReference type="InterPro" id="IPR036942">
    <property type="entry name" value="Beta-barrel_TonB_sf"/>
</dbReference>
<dbReference type="SUPFAM" id="SSF56935">
    <property type="entry name" value="Porins"/>
    <property type="match status" value="1"/>
</dbReference>
<accession>A0A948RTT7</accession>
<gene>
    <name evidence="9" type="ORF">KJ970_02910</name>
</gene>
<dbReference type="InterPro" id="IPR039426">
    <property type="entry name" value="TonB-dep_rcpt-like"/>
</dbReference>
<dbReference type="GO" id="GO:0009279">
    <property type="term" value="C:cell outer membrane"/>
    <property type="evidence" value="ECO:0007669"/>
    <property type="project" value="UniProtKB-SubCell"/>
</dbReference>
<protein>
    <submittedName>
        <fullName evidence="9">TonB-dependent receptor</fullName>
    </submittedName>
</protein>
<dbReference type="Pfam" id="PF13620">
    <property type="entry name" value="CarboxypepD_reg"/>
    <property type="match status" value="1"/>
</dbReference>
<dbReference type="InterPro" id="IPR037066">
    <property type="entry name" value="Plug_dom_sf"/>
</dbReference>
<dbReference type="Proteomes" id="UP000777784">
    <property type="component" value="Unassembled WGS sequence"/>
</dbReference>